<protein>
    <submittedName>
        <fullName evidence="2">Uncharacterized protein</fullName>
    </submittedName>
</protein>
<sequence length="153" mass="17182">MTYTAADLDSFVEDRYSTDDWSEFREDADNTREVVKNPDVIPPDHIVDEDGWLRGPEEETSYGRPYRPIVYRDLEHPGVAVPGIGQVTMEEAHGGEGQGDEYWAVFKVAGFDGSVRYFKRDGWYASYEGGSLDGPTLEVAPGEKVIRVWNGIS</sequence>
<dbReference type="GeneID" id="29124980"/>
<dbReference type="RefSeq" id="YP_009301077.1">
    <property type="nucleotide sequence ID" value="NC_031230.1"/>
</dbReference>
<dbReference type="KEGG" id="vg:29124980"/>
<feature type="compositionally biased region" description="Basic and acidic residues" evidence="1">
    <location>
        <begin position="45"/>
        <end position="57"/>
    </location>
</feature>
<name>A0A142K8Y4_9CAUD</name>
<reference evidence="3" key="1">
    <citation type="submission" date="2016-03" db="EMBL/GenBank/DDBJ databases">
        <authorList>
            <person name="Ploux O."/>
        </authorList>
    </citation>
    <scope>NUCLEOTIDE SEQUENCE [LARGE SCALE GENOMIC DNA]</scope>
</reference>
<dbReference type="EMBL" id="KU963248">
    <property type="protein sequence ID" value="AMS02567.1"/>
    <property type="molecule type" value="Genomic_DNA"/>
</dbReference>
<organism evidence="2 3">
    <name type="scientific">Gordonia phage Yvonnetastic</name>
    <dbReference type="NCBI Taxonomy" id="1821566"/>
    <lineage>
        <taxon>Viruses</taxon>
        <taxon>Duplodnaviria</taxon>
        <taxon>Heunggongvirae</taxon>
        <taxon>Uroviricota</taxon>
        <taxon>Caudoviricetes</taxon>
        <taxon>Yvonnevirus</taxon>
        <taxon>Yvonnevirus yvonnetastic</taxon>
        <taxon>Gordonia virus Yvonnetastic</taxon>
    </lineage>
</organism>
<accession>A0A142K8Y4</accession>
<dbReference type="OrthoDB" id="33361at10239"/>
<proteinExistence type="predicted"/>
<feature type="region of interest" description="Disordered" evidence="1">
    <location>
        <begin position="36"/>
        <end position="63"/>
    </location>
</feature>
<evidence type="ECO:0000313" key="3">
    <source>
        <dbReference type="Proteomes" id="UP000201371"/>
    </source>
</evidence>
<dbReference type="Proteomes" id="UP000201371">
    <property type="component" value="Segment"/>
</dbReference>
<evidence type="ECO:0000313" key="2">
    <source>
        <dbReference type="EMBL" id="AMS02567.1"/>
    </source>
</evidence>
<gene>
    <name evidence="2" type="primary">18</name>
    <name evidence="2" type="ORF">SEA_YVONNETASTIC_18</name>
</gene>
<keyword evidence="3" id="KW-1185">Reference proteome</keyword>
<evidence type="ECO:0000256" key="1">
    <source>
        <dbReference type="SAM" id="MobiDB-lite"/>
    </source>
</evidence>